<keyword evidence="7 9" id="KW-1133">Transmembrane helix</keyword>
<dbReference type="FunFam" id="1.10.3720.10:FF:000033">
    <property type="entry name" value="Polar amino acid ABC transporter permease"/>
    <property type="match status" value="1"/>
</dbReference>
<dbReference type="GO" id="GO:0022857">
    <property type="term" value="F:transmembrane transporter activity"/>
    <property type="evidence" value="ECO:0007669"/>
    <property type="project" value="InterPro"/>
</dbReference>
<dbReference type="GO" id="GO:0006865">
    <property type="term" value="P:amino acid transport"/>
    <property type="evidence" value="ECO:0007669"/>
    <property type="project" value="UniProtKB-KW"/>
</dbReference>
<evidence type="ECO:0000256" key="1">
    <source>
        <dbReference type="ARBA" id="ARBA00004651"/>
    </source>
</evidence>
<dbReference type="InterPro" id="IPR035906">
    <property type="entry name" value="MetI-like_sf"/>
</dbReference>
<evidence type="ECO:0000256" key="9">
    <source>
        <dbReference type="RuleBase" id="RU363032"/>
    </source>
</evidence>
<dbReference type="InterPro" id="IPR010065">
    <property type="entry name" value="AA_ABC_transptr_permease_3TM"/>
</dbReference>
<keyword evidence="4" id="KW-1003">Cell membrane</keyword>
<accession>A0A1D3TXS8</accession>
<evidence type="ECO:0000313" key="11">
    <source>
        <dbReference type="EMBL" id="SCP99173.1"/>
    </source>
</evidence>
<dbReference type="PANTHER" id="PTHR30614">
    <property type="entry name" value="MEMBRANE COMPONENT OF AMINO ACID ABC TRANSPORTER"/>
    <property type="match status" value="1"/>
</dbReference>
<keyword evidence="12" id="KW-1185">Reference proteome</keyword>
<evidence type="ECO:0000256" key="7">
    <source>
        <dbReference type="ARBA" id="ARBA00022989"/>
    </source>
</evidence>
<evidence type="ECO:0000259" key="10">
    <source>
        <dbReference type="PROSITE" id="PS50928"/>
    </source>
</evidence>
<dbReference type="Pfam" id="PF00528">
    <property type="entry name" value="BPD_transp_1"/>
    <property type="match status" value="1"/>
</dbReference>
<dbReference type="GO" id="GO:0043190">
    <property type="term" value="C:ATP-binding cassette (ABC) transporter complex"/>
    <property type="evidence" value="ECO:0007669"/>
    <property type="project" value="InterPro"/>
</dbReference>
<reference evidence="11 12" key="1">
    <citation type="submission" date="2016-09" db="EMBL/GenBank/DDBJ databases">
        <authorList>
            <person name="Capua I."/>
            <person name="De Benedictis P."/>
            <person name="Joannis T."/>
            <person name="Lombin L.H."/>
            <person name="Cattoli G."/>
        </authorList>
    </citation>
    <scope>NUCLEOTIDE SEQUENCE [LARGE SCALE GENOMIC DNA]</scope>
    <source>
        <strain evidence="11 12">GluBS11</strain>
    </source>
</reference>
<dbReference type="RefSeq" id="WP_091236466.1">
    <property type="nucleotide sequence ID" value="NZ_FMKA01000034.1"/>
</dbReference>
<dbReference type="Gene3D" id="1.10.3720.10">
    <property type="entry name" value="MetI-like"/>
    <property type="match status" value="1"/>
</dbReference>
<evidence type="ECO:0000256" key="4">
    <source>
        <dbReference type="ARBA" id="ARBA00022475"/>
    </source>
</evidence>
<evidence type="ECO:0000313" key="12">
    <source>
        <dbReference type="Proteomes" id="UP000199315"/>
    </source>
</evidence>
<keyword evidence="8 9" id="KW-0472">Membrane</keyword>
<comment type="similarity">
    <text evidence="2">Belongs to the binding-protein-dependent transport system permease family. HisMQ subfamily.</text>
</comment>
<feature type="transmembrane region" description="Helical" evidence="9">
    <location>
        <begin position="31"/>
        <end position="51"/>
    </location>
</feature>
<organism evidence="11 12">
    <name type="scientific">Anaerobium acetethylicum</name>
    <dbReference type="NCBI Taxonomy" id="1619234"/>
    <lineage>
        <taxon>Bacteria</taxon>
        <taxon>Bacillati</taxon>
        <taxon>Bacillota</taxon>
        <taxon>Clostridia</taxon>
        <taxon>Lachnospirales</taxon>
        <taxon>Lachnospiraceae</taxon>
        <taxon>Anaerobium</taxon>
    </lineage>
</organism>
<feature type="transmembrane region" description="Helical" evidence="9">
    <location>
        <begin position="72"/>
        <end position="96"/>
    </location>
</feature>
<keyword evidence="5 9" id="KW-0812">Transmembrane</keyword>
<evidence type="ECO:0000256" key="6">
    <source>
        <dbReference type="ARBA" id="ARBA00022970"/>
    </source>
</evidence>
<dbReference type="STRING" id="1619234.SAMN05421730_10343"/>
<dbReference type="InterPro" id="IPR000515">
    <property type="entry name" value="MetI-like"/>
</dbReference>
<keyword evidence="6" id="KW-0029">Amino-acid transport</keyword>
<dbReference type="InterPro" id="IPR043429">
    <property type="entry name" value="ArtM/GltK/GlnP/TcyL/YhdX-like"/>
</dbReference>
<evidence type="ECO:0000256" key="2">
    <source>
        <dbReference type="ARBA" id="ARBA00010072"/>
    </source>
</evidence>
<protein>
    <submittedName>
        <fullName evidence="11">Polar amino acid transport system permease protein/polar amino acid transport system substrate-binding protein</fullName>
    </submittedName>
</protein>
<evidence type="ECO:0000256" key="3">
    <source>
        <dbReference type="ARBA" id="ARBA00022448"/>
    </source>
</evidence>
<name>A0A1D3TXS8_9FIRM</name>
<dbReference type="OrthoDB" id="9787841at2"/>
<dbReference type="AlphaFoldDB" id="A0A1D3TXS8"/>
<proteinExistence type="inferred from homology"/>
<dbReference type="EMBL" id="FMKA01000034">
    <property type="protein sequence ID" value="SCP99173.1"/>
    <property type="molecule type" value="Genomic_DNA"/>
</dbReference>
<evidence type="ECO:0000256" key="8">
    <source>
        <dbReference type="ARBA" id="ARBA00023136"/>
    </source>
</evidence>
<gene>
    <name evidence="11" type="ORF">SAMN05421730_10343</name>
</gene>
<dbReference type="PROSITE" id="PS50928">
    <property type="entry name" value="ABC_TM1"/>
    <property type="match status" value="1"/>
</dbReference>
<dbReference type="Proteomes" id="UP000199315">
    <property type="component" value="Unassembled WGS sequence"/>
</dbReference>
<dbReference type="PANTHER" id="PTHR30614:SF20">
    <property type="entry name" value="GLUTAMINE TRANSPORT SYSTEM PERMEASE PROTEIN GLNP"/>
    <property type="match status" value="1"/>
</dbReference>
<feature type="domain" description="ABC transmembrane type-1" evidence="10">
    <location>
        <begin position="25"/>
        <end position="225"/>
    </location>
</feature>
<evidence type="ECO:0000256" key="5">
    <source>
        <dbReference type="ARBA" id="ARBA00022692"/>
    </source>
</evidence>
<dbReference type="NCBIfam" id="TIGR01726">
    <property type="entry name" value="HEQRo_perm_3TM"/>
    <property type="match status" value="1"/>
</dbReference>
<dbReference type="CDD" id="cd06261">
    <property type="entry name" value="TM_PBP2"/>
    <property type="match status" value="1"/>
</dbReference>
<keyword evidence="3 9" id="KW-0813">Transport</keyword>
<sequence>MGSILDRFYRAFIAEERYLAYIEGLKVTIEISFFAILIGVLIGVVIAVVKVSSPKYQGKGLGKILLTVAEKICSLYVTIIRGTPVMLQLLIIYNLIFTSRDANEIVTAIICFGINSGAYVSEIVRAGIESIDKGQMEAGRTLGFNYVQTMGYIVMPQAVRNILPALGNEFISLIKETSVASVIAVSDIMKNAQYVGSATYDILPPLVIAAGVYLVMVIGLSKGLEVFGRRLGQSDRN</sequence>
<feature type="transmembrane region" description="Helical" evidence="9">
    <location>
        <begin position="202"/>
        <end position="220"/>
    </location>
</feature>
<comment type="subcellular location">
    <subcellularLocation>
        <location evidence="1 9">Cell membrane</location>
        <topology evidence="1 9">Multi-pass membrane protein</topology>
    </subcellularLocation>
</comment>
<dbReference type="SUPFAM" id="SSF161098">
    <property type="entry name" value="MetI-like"/>
    <property type="match status" value="1"/>
</dbReference>